<dbReference type="AlphaFoldDB" id="A0A831ZU75"/>
<evidence type="ECO:0000313" key="2">
    <source>
        <dbReference type="EMBL" id="HFK98759.1"/>
    </source>
</evidence>
<organism evidence="2">
    <name type="scientific">Desulfacinum infernum</name>
    <dbReference type="NCBI Taxonomy" id="35837"/>
    <lineage>
        <taxon>Bacteria</taxon>
        <taxon>Pseudomonadati</taxon>
        <taxon>Thermodesulfobacteriota</taxon>
        <taxon>Syntrophobacteria</taxon>
        <taxon>Syntrophobacterales</taxon>
        <taxon>Syntrophobacteraceae</taxon>
        <taxon>Desulfacinum</taxon>
    </lineage>
</organism>
<evidence type="ECO:0000256" key="1">
    <source>
        <dbReference type="SAM" id="MobiDB-lite"/>
    </source>
</evidence>
<accession>A0A831ZU75</accession>
<comment type="caution">
    <text evidence="2">The sequence shown here is derived from an EMBL/GenBank/DDBJ whole genome shotgun (WGS) entry which is preliminary data.</text>
</comment>
<name>A0A831ZU75_9BACT</name>
<reference evidence="2" key="1">
    <citation type="journal article" date="2020" name="mSystems">
        <title>Genome- and Community-Level Interaction Insights into Carbon Utilization and Element Cycling Functions of Hydrothermarchaeota in Hydrothermal Sediment.</title>
        <authorList>
            <person name="Zhou Z."/>
            <person name="Liu Y."/>
            <person name="Xu W."/>
            <person name="Pan J."/>
            <person name="Luo Z.H."/>
            <person name="Li M."/>
        </authorList>
    </citation>
    <scope>NUCLEOTIDE SEQUENCE [LARGE SCALE GENOMIC DNA]</scope>
    <source>
        <strain evidence="2">SpSt-456</strain>
    </source>
</reference>
<sequence length="356" mass="39521">MMWNQWLHTASCRDVLFHAAAVVAQLARRYGVPNRLVFPSGTDGSAGSGASAESLTELADDLWLFVNDHAVRWEKARPLDLLLAQGTDRVAHHIAAAYTQCLLDRARTQGGDAQKAFYRRLRQVIAKDPHFRYHAEKRRSFYACAEAAPTDPPGRTDAPPADYAQWPSPPSLPDGFGSLDARTLADLAFFFCREYTKGVGRPVWVPIRELTRYLSTLLGIPQSPRWVPLEAPSSGDDGEPVEICLPDAPTQETALTRKRLPELARSLTALWTARERKAFALRYGDHEKLERIAQAVGCGGPSGARNVLERLQRGLRDFCLRWPGLSPPDLDESLFGEFCEAVVAVCKEGDEGRRAE</sequence>
<dbReference type="EMBL" id="DSTK01000041">
    <property type="protein sequence ID" value="HFK98759.1"/>
    <property type="molecule type" value="Genomic_DNA"/>
</dbReference>
<gene>
    <name evidence="2" type="ORF">ENS06_15720</name>
</gene>
<feature type="region of interest" description="Disordered" evidence="1">
    <location>
        <begin position="147"/>
        <end position="169"/>
    </location>
</feature>
<proteinExistence type="predicted"/>
<protein>
    <submittedName>
        <fullName evidence="2">Sigma-70 family RNA polymerase sigma factor</fullName>
    </submittedName>
</protein>